<organism evidence="1 2">
    <name type="scientific">Actinomadura napierensis</name>
    <dbReference type="NCBI Taxonomy" id="267854"/>
    <lineage>
        <taxon>Bacteria</taxon>
        <taxon>Bacillati</taxon>
        <taxon>Actinomycetota</taxon>
        <taxon>Actinomycetes</taxon>
        <taxon>Streptosporangiales</taxon>
        <taxon>Thermomonosporaceae</taxon>
        <taxon>Actinomadura</taxon>
    </lineage>
</organism>
<dbReference type="Proteomes" id="UP001501020">
    <property type="component" value="Unassembled WGS sequence"/>
</dbReference>
<evidence type="ECO:0000313" key="1">
    <source>
        <dbReference type="EMBL" id="GAA2119025.1"/>
    </source>
</evidence>
<proteinExistence type="predicted"/>
<comment type="caution">
    <text evidence="1">The sequence shown here is derived from an EMBL/GenBank/DDBJ whole genome shotgun (WGS) entry which is preliminary data.</text>
</comment>
<evidence type="ECO:0000313" key="2">
    <source>
        <dbReference type="Proteomes" id="UP001501020"/>
    </source>
</evidence>
<keyword evidence="2" id="KW-1185">Reference proteome</keyword>
<reference evidence="2" key="1">
    <citation type="journal article" date="2019" name="Int. J. Syst. Evol. Microbiol.">
        <title>The Global Catalogue of Microorganisms (GCM) 10K type strain sequencing project: providing services to taxonomists for standard genome sequencing and annotation.</title>
        <authorList>
            <consortium name="The Broad Institute Genomics Platform"/>
            <consortium name="The Broad Institute Genome Sequencing Center for Infectious Disease"/>
            <person name="Wu L."/>
            <person name="Ma J."/>
        </authorList>
    </citation>
    <scope>NUCLEOTIDE SEQUENCE [LARGE SCALE GENOMIC DNA]</scope>
    <source>
        <strain evidence="2">JCM 13850</strain>
    </source>
</reference>
<sequence>MYTTDRIPDDQKGVTTLAVRAGRPGADPATALDNLERAAADLRPDAVLGVRLLIVPEVTGRTDFTSEDVMRVNTQVCYVAYGTCVRLESE</sequence>
<name>A0ABP5JR93_9ACTN</name>
<gene>
    <name evidence="1" type="ORF">GCM10009727_02600</name>
</gene>
<dbReference type="EMBL" id="BAAAMR010000001">
    <property type="protein sequence ID" value="GAA2119025.1"/>
    <property type="molecule type" value="Genomic_DNA"/>
</dbReference>
<protein>
    <recommendedName>
        <fullName evidence="3">Heavy metal-binding domain-containing protein</fullName>
    </recommendedName>
</protein>
<accession>A0ABP5JR93</accession>
<evidence type="ECO:0008006" key="3">
    <source>
        <dbReference type="Google" id="ProtNLM"/>
    </source>
</evidence>